<evidence type="ECO:0000256" key="1">
    <source>
        <dbReference type="ARBA" id="ARBA00004660"/>
    </source>
</evidence>
<keyword evidence="6" id="KW-1185">Reference proteome</keyword>
<keyword evidence="5" id="KW-0808">Transferase</keyword>
<dbReference type="GO" id="GO:0005975">
    <property type="term" value="P:carbohydrate metabolic process"/>
    <property type="evidence" value="ECO:0007669"/>
    <property type="project" value="InterPro"/>
</dbReference>
<proteinExistence type="predicted"/>
<dbReference type="Pfam" id="PF03033">
    <property type="entry name" value="Glyco_transf_28"/>
    <property type="match status" value="1"/>
</dbReference>
<dbReference type="InterPro" id="IPR002213">
    <property type="entry name" value="UDP_glucos_trans"/>
</dbReference>
<accession>A0A229S1V9</accession>
<name>A0A229S1V9_AMYAL</name>
<dbReference type="InterPro" id="IPR050426">
    <property type="entry name" value="Glycosyltransferase_28"/>
</dbReference>
<dbReference type="GO" id="GO:0033072">
    <property type="term" value="P:vancomycin biosynthetic process"/>
    <property type="evidence" value="ECO:0007669"/>
    <property type="project" value="UniProtKB-UniPathway"/>
</dbReference>
<dbReference type="SUPFAM" id="SSF53756">
    <property type="entry name" value="UDP-Glycosyltransferase/glycogen phosphorylase"/>
    <property type="match status" value="1"/>
</dbReference>
<dbReference type="InterPro" id="IPR004276">
    <property type="entry name" value="GlycoTrans_28_N"/>
</dbReference>
<dbReference type="FunFam" id="3.40.50.2000:FF:000009">
    <property type="entry name" value="Sterol 3-beta-glucosyltransferase UGT80A2"/>
    <property type="match status" value="1"/>
</dbReference>
<organism evidence="5 6">
    <name type="scientific">Amycolatopsis alba DSM 44262</name>
    <dbReference type="NCBI Taxonomy" id="1125972"/>
    <lineage>
        <taxon>Bacteria</taxon>
        <taxon>Bacillati</taxon>
        <taxon>Actinomycetota</taxon>
        <taxon>Actinomycetes</taxon>
        <taxon>Pseudonocardiales</taxon>
        <taxon>Pseudonocardiaceae</taxon>
        <taxon>Amycolatopsis</taxon>
    </lineage>
</organism>
<comment type="pathway">
    <text evidence="1">Antibiotic biosynthesis; vancomycin biosynthesis.</text>
</comment>
<protein>
    <submittedName>
        <fullName evidence="5">Glycosyltransferase</fullName>
    </submittedName>
</protein>
<dbReference type="CDD" id="cd03784">
    <property type="entry name" value="GT1_Gtf-like"/>
    <property type="match status" value="1"/>
</dbReference>
<dbReference type="InterPro" id="IPR010610">
    <property type="entry name" value="EryCIII-like_C"/>
</dbReference>
<dbReference type="Gene3D" id="3.40.50.2000">
    <property type="entry name" value="Glycogen Phosphorylase B"/>
    <property type="match status" value="2"/>
</dbReference>
<gene>
    <name evidence="5" type="ORF">CFP75_09190</name>
</gene>
<dbReference type="PANTHER" id="PTHR48050">
    <property type="entry name" value="STEROL 3-BETA-GLUCOSYLTRANSFERASE"/>
    <property type="match status" value="1"/>
</dbReference>
<evidence type="ECO:0000313" key="6">
    <source>
        <dbReference type="Proteomes" id="UP000215563"/>
    </source>
</evidence>
<dbReference type="Pfam" id="PF06722">
    <property type="entry name" value="EryCIII-like_C"/>
    <property type="match status" value="1"/>
</dbReference>
<comment type="caution">
    <text evidence="5">The sequence shown here is derived from an EMBL/GenBank/DDBJ whole genome shotgun (WGS) entry which is preliminary data.</text>
</comment>
<evidence type="ECO:0000313" key="5">
    <source>
        <dbReference type="EMBL" id="OXM52761.1"/>
    </source>
</evidence>
<dbReference type="UniPathway" id="UPA00162"/>
<dbReference type="Proteomes" id="UP000215563">
    <property type="component" value="Unassembled WGS sequence"/>
</dbReference>
<dbReference type="PANTHER" id="PTHR48050:SF13">
    <property type="entry name" value="STEROL 3-BETA-GLUCOSYLTRANSFERASE UGT80A2"/>
    <property type="match status" value="1"/>
</dbReference>
<dbReference type="EMBL" id="NMQU01000024">
    <property type="protein sequence ID" value="OXM52761.1"/>
    <property type="molecule type" value="Genomic_DNA"/>
</dbReference>
<dbReference type="RefSeq" id="WP_039793909.1">
    <property type="nucleotide sequence ID" value="NZ_KB913032.1"/>
</dbReference>
<evidence type="ECO:0000259" key="4">
    <source>
        <dbReference type="Pfam" id="PF06722"/>
    </source>
</evidence>
<feature type="domain" description="Erythromycin biosynthesis protein CIII-like C-terminal" evidence="4">
    <location>
        <begin position="298"/>
        <end position="374"/>
    </location>
</feature>
<dbReference type="AlphaFoldDB" id="A0A229S1V9"/>
<keyword evidence="2" id="KW-0045">Antibiotic biosynthesis</keyword>
<sequence length="402" mass="43292">MRVLLSTIGTRGEVQPLVALAVRLRELGHRVRLCAPPDFRVWAEGLGISFTSLGPELRSTAKPDSVMTKAMATPEGRREMAEAMVVDQFETMPEAAEGCDAVVAGMALNIAAHSVAERKGIPYFFTAYCPITLPSLHHRPPVFAGWAPKDPGAAIPALWADDAERWNEQWRGVLDSQRALLGLPPVDDVRGHIFTERPWLAADPVLAPWREPSALDVHQTGAWILPDHSPLSPELEAFLDAGEPPVYFGFGSIRAPEEIAKAMIEAARAHGRRAIVFRGWTELALIDDEPDCLAIGDVNQQALFLRVAAVVHHGGAGTTTAAARAGVPQVLVPQMFDQPYFAQRVRDLGAGTSITGEPTAESLTLALSEVLRPEVASRAAQVGGEVRTDGVDVAAKLLMTVV</sequence>
<dbReference type="OrthoDB" id="3253247at2"/>
<dbReference type="GO" id="GO:0016758">
    <property type="term" value="F:hexosyltransferase activity"/>
    <property type="evidence" value="ECO:0007669"/>
    <property type="project" value="InterPro"/>
</dbReference>
<evidence type="ECO:0000259" key="3">
    <source>
        <dbReference type="Pfam" id="PF03033"/>
    </source>
</evidence>
<evidence type="ECO:0000256" key="2">
    <source>
        <dbReference type="ARBA" id="ARBA00023194"/>
    </source>
</evidence>
<reference evidence="5 6" key="1">
    <citation type="submission" date="2017-07" db="EMBL/GenBank/DDBJ databases">
        <title>Amycolatopsis alba DSM 44262 Genome sequencing and assembly.</title>
        <authorList>
            <person name="Kaur N."/>
            <person name="Mayilraj S."/>
        </authorList>
    </citation>
    <scope>NUCLEOTIDE SEQUENCE [LARGE SCALE GENOMIC DNA]</scope>
    <source>
        <strain evidence="5 6">DSM 44262</strain>
    </source>
</reference>
<feature type="domain" description="Glycosyltransferase family 28 N-terminal" evidence="3">
    <location>
        <begin position="3"/>
        <end position="132"/>
    </location>
</feature>
<dbReference type="GO" id="GO:0008194">
    <property type="term" value="F:UDP-glycosyltransferase activity"/>
    <property type="evidence" value="ECO:0007669"/>
    <property type="project" value="InterPro"/>
</dbReference>